<dbReference type="InterPro" id="IPR029068">
    <property type="entry name" value="Glyas_Bleomycin-R_OHBP_Dase"/>
</dbReference>
<accession>A0A7Z0BSU4</accession>
<comment type="caution">
    <text evidence="1">The sequence shown here is derived from an EMBL/GenBank/DDBJ whole genome shotgun (WGS) entry which is preliminary data.</text>
</comment>
<gene>
    <name evidence="1" type="ORF">FHS75_000809</name>
</gene>
<dbReference type="RefSeq" id="WP_179406409.1">
    <property type="nucleotide sequence ID" value="NZ_BMGF01000001.1"/>
</dbReference>
<proteinExistence type="predicted"/>
<evidence type="ECO:0000313" key="2">
    <source>
        <dbReference type="Proteomes" id="UP000522081"/>
    </source>
</evidence>
<evidence type="ECO:0008006" key="3">
    <source>
        <dbReference type="Google" id="ProtNLM"/>
    </source>
</evidence>
<dbReference type="AlphaFoldDB" id="A0A7Z0BSU4"/>
<dbReference type="Gene3D" id="3.10.180.10">
    <property type="entry name" value="2,3-Dihydroxybiphenyl 1,2-Dioxygenase, domain 1"/>
    <property type="match status" value="1"/>
</dbReference>
<evidence type="ECO:0000313" key="1">
    <source>
        <dbReference type="EMBL" id="NYH94504.1"/>
    </source>
</evidence>
<dbReference type="EMBL" id="JACBZF010000001">
    <property type="protein sequence ID" value="NYH94504.1"/>
    <property type="molecule type" value="Genomic_DNA"/>
</dbReference>
<dbReference type="Proteomes" id="UP000522081">
    <property type="component" value="Unassembled WGS sequence"/>
</dbReference>
<sequence>MSNIYGDVFQVAYVVPDLDKAIAHWTEKLCVGPFFTFPLPLPFSYLKIRDDDVAGDTPVFGGVAISFSGDMMIELIQPGEAHTTYTEFLESGQSGIHHFGTFTDRFDDVLADARSRGTPFLLEGALPMSRFVYLDTYEKGLSPIIEVVEPHQPMLDTFAMIKDAAKGWDGKDPVRSL</sequence>
<organism evidence="1 2">
    <name type="scientific">Novosphingobium marinum</name>
    <dbReference type="NCBI Taxonomy" id="1514948"/>
    <lineage>
        <taxon>Bacteria</taxon>
        <taxon>Pseudomonadati</taxon>
        <taxon>Pseudomonadota</taxon>
        <taxon>Alphaproteobacteria</taxon>
        <taxon>Sphingomonadales</taxon>
        <taxon>Sphingomonadaceae</taxon>
        <taxon>Novosphingobium</taxon>
    </lineage>
</organism>
<protein>
    <recommendedName>
        <fullName evidence="3">VOC domain-containing protein</fullName>
    </recommendedName>
</protein>
<name>A0A7Z0BSU4_9SPHN</name>
<dbReference type="SUPFAM" id="SSF54593">
    <property type="entry name" value="Glyoxalase/Bleomycin resistance protein/Dihydroxybiphenyl dioxygenase"/>
    <property type="match status" value="1"/>
</dbReference>
<reference evidence="1 2" key="1">
    <citation type="submission" date="2020-07" db="EMBL/GenBank/DDBJ databases">
        <title>Genomic Encyclopedia of Type Strains, Phase IV (KMG-IV): sequencing the most valuable type-strain genomes for metagenomic binning, comparative biology and taxonomic classification.</title>
        <authorList>
            <person name="Goeker M."/>
        </authorList>
    </citation>
    <scope>NUCLEOTIDE SEQUENCE [LARGE SCALE GENOMIC DNA]</scope>
    <source>
        <strain evidence="1 2">DSM 29043</strain>
    </source>
</reference>
<keyword evidence="2" id="KW-1185">Reference proteome</keyword>
<dbReference type="Pfam" id="PF13669">
    <property type="entry name" value="Glyoxalase_4"/>
    <property type="match status" value="1"/>
</dbReference>